<evidence type="ECO:0000313" key="4">
    <source>
        <dbReference type="Proteomes" id="UP000005237"/>
    </source>
</evidence>
<feature type="transmembrane region" description="Helical" evidence="2">
    <location>
        <begin position="13"/>
        <end position="32"/>
    </location>
</feature>
<accession>A0A8R1E987</accession>
<organism evidence="3 4">
    <name type="scientific">Caenorhabditis japonica</name>
    <dbReference type="NCBI Taxonomy" id="281687"/>
    <lineage>
        <taxon>Eukaryota</taxon>
        <taxon>Metazoa</taxon>
        <taxon>Ecdysozoa</taxon>
        <taxon>Nematoda</taxon>
        <taxon>Chromadorea</taxon>
        <taxon>Rhabditida</taxon>
        <taxon>Rhabditina</taxon>
        <taxon>Rhabditomorpha</taxon>
        <taxon>Rhabditoidea</taxon>
        <taxon>Rhabditidae</taxon>
        <taxon>Peloderinae</taxon>
        <taxon>Caenorhabditis</taxon>
    </lineage>
</organism>
<feature type="compositionally biased region" description="Basic residues" evidence="1">
    <location>
        <begin position="141"/>
        <end position="157"/>
    </location>
</feature>
<name>A0A8R1E987_CAEJA</name>
<sequence>MQISLDFAITECLPFLTTSFFTTLILLLFGCAQRIPAVRERKATKRDTEKSLKSLKSSRSEKATTKSEVRKVPTNNNNASAKKSEKSKKSTTKSQKSQKKQTSSASLPSMMTNQADRKVQEEPGAEKRRIQFADQLVKSNKSVKKSMKSAKNKSGKG</sequence>
<evidence type="ECO:0000256" key="1">
    <source>
        <dbReference type="SAM" id="MobiDB-lite"/>
    </source>
</evidence>
<proteinExistence type="predicted"/>
<feature type="region of interest" description="Disordered" evidence="1">
    <location>
        <begin position="40"/>
        <end position="157"/>
    </location>
</feature>
<reference evidence="3" key="2">
    <citation type="submission" date="2022-06" db="UniProtKB">
        <authorList>
            <consortium name="EnsemblMetazoa"/>
        </authorList>
    </citation>
    <scope>IDENTIFICATION</scope>
    <source>
        <strain evidence="3">DF5081</strain>
    </source>
</reference>
<evidence type="ECO:0000256" key="2">
    <source>
        <dbReference type="SAM" id="Phobius"/>
    </source>
</evidence>
<reference evidence="4" key="1">
    <citation type="submission" date="2010-08" db="EMBL/GenBank/DDBJ databases">
        <authorList>
            <consortium name="Caenorhabditis japonica Sequencing Consortium"/>
            <person name="Wilson R.K."/>
        </authorList>
    </citation>
    <scope>NUCLEOTIDE SEQUENCE [LARGE SCALE GENOMIC DNA]</scope>
    <source>
        <strain evidence="4">DF5081</strain>
    </source>
</reference>
<keyword evidence="2" id="KW-1133">Transmembrane helix</keyword>
<keyword evidence="4" id="KW-1185">Reference proteome</keyword>
<dbReference type="AlphaFoldDB" id="A0A8R1E987"/>
<dbReference type="EnsemblMetazoa" id="CJA25703.1">
    <property type="protein sequence ID" value="CJA25703.1"/>
    <property type="gene ID" value="WBGene00181275"/>
</dbReference>
<evidence type="ECO:0000313" key="3">
    <source>
        <dbReference type="EnsemblMetazoa" id="CJA25703.1"/>
    </source>
</evidence>
<keyword evidence="2" id="KW-0812">Transmembrane</keyword>
<feature type="compositionally biased region" description="Basic residues" evidence="1">
    <location>
        <begin position="89"/>
        <end position="99"/>
    </location>
</feature>
<protein>
    <submittedName>
        <fullName evidence="3">Uncharacterized protein</fullName>
    </submittedName>
</protein>
<keyword evidence="2" id="KW-0472">Membrane</keyword>
<dbReference type="Proteomes" id="UP000005237">
    <property type="component" value="Unassembled WGS sequence"/>
</dbReference>
<feature type="compositionally biased region" description="Basic and acidic residues" evidence="1">
    <location>
        <begin position="40"/>
        <end position="71"/>
    </location>
</feature>
<feature type="compositionally biased region" description="Basic and acidic residues" evidence="1">
    <location>
        <begin position="115"/>
        <end position="131"/>
    </location>
</feature>